<feature type="transmembrane region" description="Helical" evidence="18">
    <location>
        <begin position="29"/>
        <end position="51"/>
    </location>
</feature>
<evidence type="ECO:0000313" key="21">
    <source>
        <dbReference type="EMBL" id="GGX30113.1"/>
    </source>
</evidence>
<evidence type="ECO:0000259" key="20">
    <source>
        <dbReference type="Pfam" id="PF00912"/>
    </source>
</evidence>
<comment type="subcellular location">
    <subcellularLocation>
        <location evidence="1">Cell membrane</location>
    </subcellularLocation>
</comment>
<evidence type="ECO:0000256" key="18">
    <source>
        <dbReference type="SAM" id="Phobius"/>
    </source>
</evidence>
<comment type="caution">
    <text evidence="21">The sequence shown here is derived from an EMBL/GenBank/DDBJ whole genome shotgun (WGS) entry which is preliminary data.</text>
</comment>
<dbReference type="GO" id="GO:0005886">
    <property type="term" value="C:plasma membrane"/>
    <property type="evidence" value="ECO:0007669"/>
    <property type="project" value="UniProtKB-SubCell"/>
</dbReference>
<evidence type="ECO:0000256" key="13">
    <source>
        <dbReference type="ARBA" id="ARBA00023136"/>
    </source>
</evidence>
<evidence type="ECO:0000256" key="7">
    <source>
        <dbReference type="ARBA" id="ARBA00022670"/>
    </source>
</evidence>
<dbReference type="GO" id="GO:0009252">
    <property type="term" value="P:peptidoglycan biosynthetic process"/>
    <property type="evidence" value="ECO:0007669"/>
    <property type="project" value="UniProtKB-KW"/>
</dbReference>
<sequence length="784" mass="88267">MNYKSIIAKIKPKALQIWSFLKKHPFKSLGYASALVVSFVILLFVITYFGAFGRIPKENELKNLKNPLTSTIYGSDGKAIGNYFLQNRSNIDSTQLNPYLINALTSTEDVRFYSHHGIDYKSYARVIIKSILLQKSTGGGSTITQQIAKNLFGRKKQYILSTPINKMREVIIANRLENIYSKEDLILLYFNTVSFGENIYGIEKAAMRFFSKTPKELTLAESATLIGLLKAPTYYNPRKNKNRAEQRRNTVMQQMLKYNYITKTDYETAKNPLVLKYQPPEKTSSLTSYYKEYVKAEFDKWAIANPAKGRYIYDLDKDGLNVYTSINPYVQKYIEKAMIRQIERLQDMMDKNWNSVTTTGGKDSLVKKLVESHRQVKTLLKQGKTKQEIAQFIHQKKPRKYWEIDKGYILTSQSLQDSIVNAITRLHTGIIVMNSHNGKIMGYLGGIDYGFSQTDNTQSRKQVGSTFKPITYLAALENGSDPCDYYDNFLRTYTEFENWKPKNANNTYGGSYSLQGALAHSVNTVSVSVQLKTGMNKVINLARKMGIISDIPQVPSIVLGTADISLIEMATAYASISNGGTAVTPYTIEKIENHDGTILYEAKSTYKGRVASKQNVTKLQKMMEGVLTEGTGAGFKNYEIPFTIIGKTGTTQNNGDGWFIGCSPEIVVAAWVGTQDKRVHFANTYMGSGANTAMPIVASVFKSLSSWKKPILSNFEYDIPYFPCPALSDLPAQEAYAFYKNDTTYIQQLKIKDSLLSIKNVEMDSIVIDSIKTIKDSIVSVPNN</sequence>
<comment type="catalytic activity">
    <reaction evidence="16">
        <text>Preferential cleavage: (Ac)2-L-Lys-D-Ala-|-D-Ala. Also transpeptidation of peptidyl-alanyl moieties that are N-acyl substituents of D-alanine.</text>
        <dbReference type="EC" id="3.4.16.4"/>
    </reaction>
</comment>
<keyword evidence="13 18" id="KW-0472">Membrane</keyword>
<comment type="similarity">
    <text evidence="4">In the N-terminal section; belongs to the glycosyltransferase 51 family.</text>
</comment>
<dbReference type="Proteomes" id="UP000601108">
    <property type="component" value="Unassembled WGS sequence"/>
</dbReference>
<evidence type="ECO:0000256" key="4">
    <source>
        <dbReference type="ARBA" id="ARBA00007739"/>
    </source>
</evidence>
<dbReference type="PANTHER" id="PTHR32282:SF11">
    <property type="entry name" value="PENICILLIN-BINDING PROTEIN 1B"/>
    <property type="match status" value="1"/>
</dbReference>
<keyword evidence="12" id="KW-0573">Peptidoglycan synthesis</keyword>
<evidence type="ECO:0000256" key="8">
    <source>
        <dbReference type="ARBA" id="ARBA00022676"/>
    </source>
</evidence>
<evidence type="ECO:0000256" key="11">
    <source>
        <dbReference type="ARBA" id="ARBA00022960"/>
    </source>
</evidence>
<dbReference type="GO" id="GO:0009002">
    <property type="term" value="F:serine-type D-Ala-D-Ala carboxypeptidase activity"/>
    <property type="evidence" value="ECO:0007669"/>
    <property type="project" value="UniProtKB-EC"/>
</dbReference>
<comment type="catalytic activity">
    <reaction evidence="17">
        <text>[GlcNAc-(1-&gt;4)-Mur2Ac(oyl-L-Ala-gamma-D-Glu-L-Lys-D-Ala-D-Ala)](n)-di-trans,octa-cis-undecaprenyl diphosphate + beta-D-GlcNAc-(1-&gt;4)-Mur2Ac(oyl-L-Ala-gamma-D-Glu-L-Lys-D-Ala-D-Ala)-di-trans,octa-cis-undecaprenyl diphosphate = [GlcNAc-(1-&gt;4)-Mur2Ac(oyl-L-Ala-gamma-D-Glu-L-Lys-D-Ala-D-Ala)](n+1)-di-trans,octa-cis-undecaprenyl diphosphate + di-trans,octa-cis-undecaprenyl diphosphate + H(+)</text>
        <dbReference type="Rhea" id="RHEA:23708"/>
        <dbReference type="Rhea" id="RHEA-COMP:9602"/>
        <dbReference type="Rhea" id="RHEA-COMP:9603"/>
        <dbReference type="ChEBI" id="CHEBI:15378"/>
        <dbReference type="ChEBI" id="CHEBI:58405"/>
        <dbReference type="ChEBI" id="CHEBI:60033"/>
        <dbReference type="ChEBI" id="CHEBI:78435"/>
        <dbReference type="EC" id="2.4.99.28"/>
    </reaction>
</comment>
<evidence type="ECO:0000256" key="1">
    <source>
        <dbReference type="ARBA" id="ARBA00004236"/>
    </source>
</evidence>
<keyword evidence="8" id="KW-0328">Glycosyltransferase</keyword>
<dbReference type="SUPFAM" id="SSF56601">
    <property type="entry name" value="beta-lactamase/transpeptidase-like"/>
    <property type="match status" value="1"/>
</dbReference>
<reference evidence="21 22" key="1">
    <citation type="journal article" date="2014" name="Int. J. Syst. Evol. Microbiol.">
        <title>Complete genome sequence of Corynebacterium casei LMG S-19264T (=DSM 44701T), isolated from a smear-ripened cheese.</title>
        <authorList>
            <consortium name="US DOE Joint Genome Institute (JGI-PGF)"/>
            <person name="Walter F."/>
            <person name="Albersmeier A."/>
            <person name="Kalinowski J."/>
            <person name="Ruckert C."/>
        </authorList>
    </citation>
    <scope>NUCLEOTIDE SEQUENCE [LARGE SCALE GENOMIC DNA]</scope>
    <source>
        <strain evidence="21 22">KCTC 12285</strain>
    </source>
</reference>
<dbReference type="RefSeq" id="WP_051316766.1">
    <property type="nucleotide sequence ID" value="NZ_BMWS01000029.1"/>
</dbReference>
<evidence type="ECO:0000256" key="14">
    <source>
        <dbReference type="ARBA" id="ARBA00023268"/>
    </source>
</evidence>
<evidence type="ECO:0000256" key="10">
    <source>
        <dbReference type="ARBA" id="ARBA00022801"/>
    </source>
</evidence>
<dbReference type="Gene3D" id="3.40.710.10">
    <property type="entry name" value="DD-peptidase/beta-lactamase superfamily"/>
    <property type="match status" value="1"/>
</dbReference>
<keyword evidence="18" id="KW-0812">Transmembrane</keyword>
<keyword evidence="7" id="KW-0645">Protease</keyword>
<accession>A0A918N5K5</accession>
<keyword evidence="15" id="KW-0961">Cell wall biogenesis/degradation</keyword>
<dbReference type="SUPFAM" id="SSF53955">
    <property type="entry name" value="Lysozyme-like"/>
    <property type="match status" value="1"/>
</dbReference>
<evidence type="ECO:0000256" key="6">
    <source>
        <dbReference type="ARBA" id="ARBA00022645"/>
    </source>
</evidence>
<protein>
    <submittedName>
        <fullName evidence="21">Penicillin-binding protein 1A</fullName>
    </submittedName>
</protein>
<keyword evidence="6" id="KW-0121">Carboxypeptidase</keyword>
<dbReference type="InterPro" id="IPR036950">
    <property type="entry name" value="PBP_transglycosylase"/>
</dbReference>
<dbReference type="InterPro" id="IPR012338">
    <property type="entry name" value="Beta-lactam/transpept-like"/>
</dbReference>
<organism evidence="21 22">
    <name type="scientific">Aquimarina muelleri</name>
    <dbReference type="NCBI Taxonomy" id="279356"/>
    <lineage>
        <taxon>Bacteria</taxon>
        <taxon>Pseudomonadati</taxon>
        <taxon>Bacteroidota</taxon>
        <taxon>Flavobacteriia</taxon>
        <taxon>Flavobacteriales</taxon>
        <taxon>Flavobacteriaceae</taxon>
        <taxon>Aquimarina</taxon>
    </lineage>
</organism>
<dbReference type="AlphaFoldDB" id="A0A918N5K5"/>
<evidence type="ECO:0000313" key="22">
    <source>
        <dbReference type="Proteomes" id="UP000601108"/>
    </source>
</evidence>
<evidence type="ECO:0000256" key="15">
    <source>
        <dbReference type="ARBA" id="ARBA00023316"/>
    </source>
</evidence>
<evidence type="ECO:0000256" key="9">
    <source>
        <dbReference type="ARBA" id="ARBA00022679"/>
    </source>
</evidence>
<dbReference type="InterPro" id="IPR023346">
    <property type="entry name" value="Lysozyme-like_dom_sf"/>
</dbReference>
<feature type="domain" description="Glycosyl transferase family 51" evidence="20">
    <location>
        <begin position="78"/>
        <end position="255"/>
    </location>
</feature>
<dbReference type="Pfam" id="PF00912">
    <property type="entry name" value="Transgly"/>
    <property type="match status" value="1"/>
</dbReference>
<dbReference type="GO" id="GO:0008360">
    <property type="term" value="P:regulation of cell shape"/>
    <property type="evidence" value="ECO:0007669"/>
    <property type="project" value="UniProtKB-KW"/>
</dbReference>
<evidence type="ECO:0000256" key="3">
    <source>
        <dbReference type="ARBA" id="ARBA00007090"/>
    </source>
</evidence>
<evidence type="ECO:0000256" key="5">
    <source>
        <dbReference type="ARBA" id="ARBA00022475"/>
    </source>
</evidence>
<dbReference type="Pfam" id="PF00905">
    <property type="entry name" value="Transpeptidase"/>
    <property type="match status" value="1"/>
</dbReference>
<dbReference type="InterPro" id="IPR050396">
    <property type="entry name" value="Glycosyltr_51/Transpeptidase"/>
</dbReference>
<keyword evidence="5" id="KW-1003">Cell membrane</keyword>
<keyword evidence="11" id="KW-0133">Cell shape</keyword>
<comment type="similarity">
    <text evidence="3">In the C-terminal section; belongs to the transpeptidase family.</text>
</comment>
<keyword evidence="22" id="KW-1185">Reference proteome</keyword>
<dbReference type="GO" id="GO:0030288">
    <property type="term" value="C:outer membrane-bounded periplasmic space"/>
    <property type="evidence" value="ECO:0007669"/>
    <property type="project" value="TreeGrafter"/>
</dbReference>
<keyword evidence="14" id="KW-0511">Multifunctional enzyme</keyword>
<dbReference type="EMBL" id="BMWS01000029">
    <property type="protein sequence ID" value="GGX30113.1"/>
    <property type="molecule type" value="Genomic_DNA"/>
</dbReference>
<dbReference type="InterPro" id="IPR001460">
    <property type="entry name" value="PCN-bd_Tpept"/>
</dbReference>
<keyword evidence="18" id="KW-1133">Transmembrane helix</keyword>
<evidence type="ECO:0000256" key="16">
    <source>
        <dbReference type="ARBA" id="ARBA00034000"/>
    </source>
</evidence>
<dbReference type="Gene3D" id="1.10.3810.10">
    <property type="entry name" value="Biosynthetic peptidoglycan transglycosylase-like"/>
    <property type="match status" value="1"/>
</dbReference>
<evidence type="ECO:0000256" key="12">
    <source>
        <dbReference type="ARBA" id="ARBA00022984"/>
    </source>
</evidence>
<keyword evidence="9" id="KW-0808">Transferase</keyword>
<dbReference type="PANTHER" id="PTHR32282">
    <property type="entry name" value="BINDING PROTEIN TRANSPEPTIDASE, PUTATIVE-RELATED"/>
    <property type="match status" value="1"/>
</dbReference>
<dbReference type="GO" id="GO:0071555">
    <property type="term" value="P:cell wall organization"/>
    <property type="evidence" value="ECO:0007669"/>
    <property type="project" value="UniProtKB-KW"/>
</dbReference>
<proteinExistence type="inferred from homology"/>
<evidence type="ECO:0000256" key="17">
    <source>
        <dbReference type="ARBA" id="ARBA00049902"/>
    </source>
</evidence>
<keyword evidence="10" id="KW-0378">Hydrolase</keyword>
<name>A0A918N5K5_9FLAO</name>
<feature type="domain" description="Penicillin-binding protein transpeptidase" evidence="19">
    <location>
        <begin position="429"/>
        <end position="702"/>
    </location>
</feature>
<dbReference type="GO" id="GO:0008955">
    <property type="term" value="F:peptidoglycan glycosyltransferase activity"/>
    <property type="evidence" value="ECO:0007669"/>
    <property type="project" value="UniProtKB-EC"/>
</dbReference>
<evidence type="ECO:0000256" key="2">
    <source>
        <dbReference type="ARBA" id="ARBA00004752"/>
    </source>
</evidence>
<comment type="pathway">
    <text evidence="2">Cell wall biogenesis; peptidoglycan biosynthesis.</text>
</comment>
<evidence type="ECO:0000259" key="19">
    <source>
        <dbReference type="Pfam" id="PF00905"/>
    </source>
</evidence>
<dbReference type="GO" id="GO:0008658">
    <property type="term" value="F:penicillin binding"/>
    <property type="evidence" value="ECO:0007669"/>
    <property type="project" value="InterPro"/>
</dbReference>
<dbReference type="InterPro" id="IPR001264">
    <property type="entry name" value="Glyco_trans_51"/>
</dbReference>
<dbReference type="GO" id="GO:0006508">
    <property type="term" value="P:proteolysis"/>
    <property type="evidence" value="ECO:0007669"/>
    <property type="project" value="UniProtKB-KW"/>
</dbReference>
<gene>
    <name evidence="21" type="primary">mrcA</name>
    <name evidence="21" type="ORF">GCM10007384_34020</name>
</gene>